<keyword evidence="2" id="KW-1185">Reference proteome</keyword>
<dbReference type="RefSeq" id="WP_145082921.1">
    <property type="nucleotide sequence ID" value="NZ_CP036298.1"/>
</dbReference>
<dbReference type="Proteomes" id="UP000318017">
    <property type="component" value="Chromosome"/>
</dbReference>
<protein>
    <submittedName>
        <fullName evidence="1">Uncharacterized protein</fullName>
    </submittedName>
</protein>
<name>A0A518GDI3_9BACT</name>
<proteinExistence type="predicted"/>
<dbReference type="KEGG" id="ahel:Q31a_50400"/>
<gene>
    <name evidence="1" type="ORF">Q31a_50400</name>
</gene>
<accession>A0A518GDI3</accession>
<evidence type="ECO:0000313" key="1">
    <source>
        <dbReference type="EMBL" id="QDV26664.1"/>
    </source>
</evidence>
<evidence type="ECO:0000313" key="2">
    <source>
        <dbReference type="Proteomes" id="UP000318017"/>
    </source>
</evidence>
<organism evidence="1 2">
    <name type="scientific">Aureliella helgolandensis</name>
    <dbReference type="NCBI Taxonomy" id="2527968"/>
    <lineage>
        <taxon>Bacteria</taxon>
        <taxon>Pseudomonadati</taxon>
        <taxon>Planctomycetota</taxon>
        <taxon>Planctomycetia</taxon>
        <taxon>Pirellulales</taxon>
        <taxon>Pirellulaceae</taxon>
        <taxon>Aureliella</taxon>
    </lineage>
</organism>
<reference evidence="1 2" key="1">
    <citation type="submission" date="2019-02" db="EMBL/GenBank/DDBJ databases">
        <title>Deep-cultivation of Planctomycetes and their phenomic and genomic characterization uncovers novel biology.</title>
        <authorList>
            <person name="Wiegand S."/>
            <person name="Jogler M."/>
            <person name="Boedeker C."/>
            <person name="Pinto D."/>
            <person name="Vollmers J."/>
            <person name="Rivas-Marin E."/>
            <person name="Kohn T."/>
            <person name="Peeters S.H."/>
            <person name="Heuer A."/>
            <person name="Rast P."/>
            <person name="Oberbeckmann S."/>
            <person name="Bunk B."/>
            <person name="Jeske O."/>
            <person name="Meyerdierks A."/>
            <person name="Storesund J.E."/>
            <person name="Kallscheuer N."/>
            <person name="Luecker S."/>
            <person name="Lage O.M."/>
            <person name="Pohl T."/>
            <person name="Merkel B.J."/>
            <person name="Hornburger P."/>
            <person name="Mueller R.-W."/>
            <person name="Bruemmer F."/>
            <person name="Labrenz M."/>
            <person name="Spormann A.M."/>
            <person name="Op den Camp H."/>
            <person name="Overmann J."/>
            <person name="Amann R."/>
            <person name="Jetten M.S.M."/>
            <person name="Mascher T."/>
            <person name="Medema M.H."/>
            <person name="Devos D.P."/>
            <person name="Kaster A.-K."/>
            <person name="Ovreas L."/>
            <person name="Rohde M."/>
            <person name="Galperin M.Y."/>
            <person name="Jogler C."/>
        </authorList>
    </citation>
    <scope>NUCLEOTIDE SEQUENCE [LARGE SCALE GENOMIC DNA]</scope>
    <source>
        <strain evidence="1 2">Q31a</strain>
    </source>
</reference>
<dbReference type="EMBL" id="CP036298">
    <property type="protein sequence ID" value="QDV26664.1"/>
    <property type="molecule type" value="Genomic_DNA"/>
</dbReference>
<dbReference type="AlphaFoldDB" id="A0A518GDI3"/>
<sequence length="81" mass="9668">MEAQENANVDAQPVIGTLQRPIDELTPLQIQAELVWRKERMIRAQMDEEDRTRREDFQKLREIRKLQTELASQRLHDAVDR</sequence>